<dbReference type="KEGG" id="hmd:CTT34_10040"/>
<dbReference type="RefSeq" id="WP_159342317.1">
    <property type="nucleotide sequence ID" value="NZ_CP024621.1"/>
</dbReference>
<reference evidence="1 2" key="1">
    <citation type="submission" date="2017-10" db="EMBL/GenBank/DDBJ databases">
        <title>Coral associated bacteria.</title>
        <authorList>
            <person name="Wang X."/>
        </authorList>
    </citation>
    <scope>NUCLEOTIDE SEQUENCE [LARGE SCALE GENOMIC DNA]</scope>
    <source>
        <strain evidence="1 2">SCSIO 43005</strain>
    </source>
</reference>
<dbReference type="AlphaFoldDB" id="A0A857GLC1"/>
<evidence type="ECO:0008006" key="3">
    <source>
        <dbReference type="Google" id="ProtNLM"/>
    </source>
</evidence>
<name>A0A857GLC1_9GAMM</name>
<evidence type="ECO:0000313" key="2">
    <source>
        <dbReference type="Proteomes" id="UP000463949"/>
    </source>
</evidence>
<dbReference type="EMBL" id="CP024621">
    <property type="protein sequence ID" value="QHD50005.1"/>
    <property type="molecule type" value="Genomic_DNA"/>
</dbReference>
<accession>A0A857GLC1</accession>
<proteinExistence type="predicted"/>
<evidence type="ECO:0000313" key="1">
    <source>
        <dbReference type="EMBL" id="QHD50005.1"/>
    </source>
</evidence>
<gene>
    <name evidence="1" type="ORF">CTT34_10040</name>
</gene>
<sequence>MASKIGDEVIYDYELKTTGEKRSVTGKITAIEDGHVIRDIHTGERWPGFRLRIKPNDGSRAIWTTTMKQVN</sequence>
<organism evidence="1 2">
    <name type="scientific">Vreelandella aquamarina</name>
    <dbReference type="NCBI Taxonomy" id="77097"/>
    <lineage>
        <taxon>Bacteria</taxon>
        <taxon>Pseudomonadati</taxon>
        <taxon>Pseudomonadota</taxon>
        <taxon>Gammaproteobacteria</taxon>
        <taxon>Oceanospirillales</taxon>
        <taxon>Halomonadaceae</taxon>
        <taxon>Vreelandella</taxon>
    </lineage>
</organism>
<protein>
    <recommendedName>
        <fullName evidence="3">Hypervirulence associated protein TUDOR domain-containing protein</fullName>
    </recommendedName>
</protein>
<dbReference type="Proteomes" id="UP000463949">
    <property type="component" value="Chromosome"/>
</dbReference>